<dbReference type="EMBL" id="BAAAPB010000001">
    <property type="protein sequence ID" value="GAA1952310.1"/>
    <property type="molecule type" value="Genomic_DNA"/>
</dbReference>
<dbReference type="PANTHER" id="PTHR43877:SF2">
    <property type="entry name" value="AMINOALKYLPHOSPHONATE N-ACETYLTRANSFERASE-RELATED"/>
    <property type="match status" value="1"/>
</dbReference>
<gene>
    <name evidence="4" type="ORF">GCM10009798_09470</name>
</gene>
<dbReference type="Proteomes" id="UP001500571">
    <property type="component" value="Unassembled WGS sequence"/>
</dbReference>
<dbReference type="SUPFAM" id="SSF55729">
    <property type="entry name" value="Acyl-CoA N-acyltransferases (Nat)"/>
    <property type="match status" value="2"/>
</dbReference>
<keyword evidence="1" id="KW-0808">Transferase</keyword>
<dbReference type="InterPro" id="IPR050832">
    <property type="entry name" value="Bact_Acetyltransf"/>
</dbReference>
<keyword evidence="5" id="KW-1185">Reference proteome</keyword>
<dbReference type="PANTHER" id="PTHR43877">
    <property type="entry name" value="AMINOALKYLPHOSPHONATE N-ACETYLTRANSFERASE-RELATED-RELATED"/>
    <property type="match status" value="1"/>
</dbReference>
<accession>A0ABN2QHV3</accession>
<dbReference type="CDD" id="cd04301">
    <property type="entry name" value="NAT_SF"/>
    <property type="match status" value="2"/>
</dbReference>
<dbReference type="Gene3D" id="3.40.630.30">
    <property type="match status" value="1"/>
</dbReference>
<dbReference type="Pfam" id="PF00583">
    <property type="entry name" value="Acetyltransf_1"/>
    <property type="match status" value="2"/>
</dbReference>
<protein>
    <recommendedName>
        <fullName evidence="3">N-acetyltransferase domain-containing protein</fullName>
    </recommendedName>
</protein>
<feature type="domain" description="N-acetyltransferase" evidence="3">
    <location>
        <begin position="161"/>
        <end position="310"/>
    </location>
</feature>
<dbReference type="InterPro" id="IPR000182">
    <property type="entry name" value="GNAT_dom"/>
</dbReference>
<evidence type="ECO:0000256" key="2">
    <source>
        <dbReference type="ARBA" id="ARBA00023315"/>
    </source>
</evidence>
<sequence length="310" mass="33295">MAEALTLPEGYTHRPLTLADADRIAFVMGAEELADTGEVAIEAADLIADWSEPSYDLAAHSVGVLAPAGELVGYAEAYGADRGDASVHPDHHGLGIGTALARWIVARAGELGAERIGMPKPVGSPGDRLLGGLGWEARWTSWVLELPEGRTIPERPLPEGYAIREATGGDYEQAWDVVETAFLEWSVRERQPFDKWLHRVVARPGFEPWNLRVVTDPAGAVVGAVIVQLADEGREGYIDKVAVRRDHRGLGLGQALLAESFATTRSHGAVRARLATDSRTGALSLYEKVGMQVVQEWVNRAAATRGGVPG</sequence>
<proteinExistence type="predicted"/>
<evidence type="ECO:0000313" key="4">
    <source>
        <dbReference type="EMBL" id="GAA1952310.1"/>
    </source>
</evidence>
<name>A0ABN2QHV3_9ACTN</name>
<organism evidence="4 5">
    <name type="scientific">Nocardioides panacihumi</name>
    <dbReference type="NCBI Taxonomy" id="400774"/>
    <lineage>
        <taxon>Bacteria</taxon>
        <taxon>Bacillati</taxon>
        <taxon>Actinomycetota</taxon>
        <taxon>Actinomycetes</taxon>
        <taxon>Propionibacteriales</taxon>
        <taxon>Nocardioidaceae</taxon>
        <taxon>Nocardioides</taxon>
    </lineage>
</organism>
<evidence type="ECO:0000259" key="3">
    <source>
        <dbReference type="PROSITE" id="PS51186"/>
    </source>
</evidence>
<evidence type="ECO:0000256" key="1">
    <source>
        <dbReference type="ARBA" id="ARBA00022679"/>
    </source>
</evidence>
<dbReference type="RefSeq" id="WP_344042930.1">
    <property type="nucleotide sequence ID" value="NZ_BAAAPB010000001.1"/>
</dbReference>
<dbReference type="InterPro" id="IPR016181">
    <property type="entry name" value="Acyl_CoA_acyltransferase"/>
</dbReference>
<feature type="domain" description="N-acetyltransferase" evidence="3">
    <location>
        <begin position="11"/>
        <end position="153"/>
    </location>
</feature>
<comment type="caution">
    <text evidence="4">The sequence shown here is derived from an EMBL/GenBank/DDBJ whole genome shotgun (WGS) entry which is preliminary data.</text>
</comment>
<reference evidence="4 5" key="1">
    <citation type="journal article" date="2019" name="Int. J. Syst. Evol. Microbiol.">
        <title>The Global Catalogue of Microorganisms (GCM) 10K type strain sequencing project: providing services to taxonomists for standard genome sequencing and annotation.</title>
        <authorList>
            <consortium name="The Broad Institute Genomics Platform"/>
            <consortium name="The Broad Institute Genome Sequencing Center for Infectious Disease"/>
            <person name="Wu L."/>
            <person name="Ma J."/>
        </authorList>
    </citation>
    <scope>NUCLEOTIDE SEQUENCE [LARGE SCALE GENOMIC DNA]</scope>
    <source>
        <strain evidence="4 5">JCM 15309</strain>
    </source>
</reference>
<keyword evidence="2" id="KW-0012">Acyltransferase</keyword>
<dbReference type="PROSITE" id="PS51186">
    <property type="entry name" value="GNAT"/>
    <property type="match status" value="2"/>
</dbReference>
<evidence type="ECO:0000313" key="5">
    <source>
        <dbReference type="Proteomes" id="UP001500571"/>
    </source>
</evidence>